<dbReference type="PATRIC" id="fig|1434117.4.peg.2350"/>
<evidence type="ECO:0000313" key="3">
    <source>
        <dbReference type="Proteomes" id="UP000033058"/>
    </source>
</evidence>
<accession>A0A0E3LFI6</accession>
<evidence type="ECO:0008006" key="4">
    <source>
        <dbReference type="Google" id="ProtNLM"/>
    </source>
</evidence>
<protein>
    <recommendedName>
        <fullName evidence="4">DUF523 domain-containing protein</fullName>
    </recommendedName>
</protein>
<name>A0A0E3LFI6_METMZ</name>
<proteinExistence type="predicted"/>
<feature type="compositionally biased region" description="Basic and acidic residues" evidence="1">
    <location>
        <begin position="32"/>
        <end position="41"/>
    </location>
</feature>
<dbReference type="RefSeq" id="WP_015412801.1">
    <property type="nucleotide sequence ID" value="NZ_CP009509.1"/>
</dbReference>
<evidence type="ECO:0000256" key="1">
    <source>
        <dbReference type="SAM" id="MobiDB-lite"/>
    </source>
</evidence>
<dbReference type="EMBL" id="CP009509">
    <property type="protein sequence ID" value="AKB40836.1"/>
    <property type="molecule type" value="Genomic_DNA"/>
</dbReference>
<reference evidence="2 3" key="1">
    <citation type="submission" date="2014-07" db="EMBL/GenBank/DDBJ databases">
        <title>Methanogenic archaea and the global carbon cycle.</title>
        <authorList>
            <person name="Henriksen J.R."/>
            <person name="Luke J."/>
            <person name="Reinhart S."/>
            <person name="Benedict M.N."/>
            <person name="Youngblut N.D."/>
            <person name="Metcalf M.E."/>
            <person name="Whitaker R.J."/>
            <person name="Metcalf W.W."/>
        </authorList>
    </citation>
    <scope>NUCLEOTIDE SEQUENCE [LARGE SCALE GENOMIC DNA]</scope>
    <source>
        <strain evidence="2 3">WWM610</strain>
    </source>
</reference>
<dbReference type="AlphaFoldDB" id="A0A0E3LFI6"/>
<feature type="region of interest" description="Disordered" evidence="1">
    <location>
        <begin position="1"/>
        <end position="41"/>
    </location>
</feature>
<organism evidence="2 3">
    <name type="scientific">Methanosarcina mazei WWM610</name>
    <dbReference type="NCBI Taxonomy" id="1434117"/>
    <lineage>
        <taxon>Archaea</taxon>
        <taxon>Methanobacteriati</taxon>
        <taxon>Methanobacteriota</taxon>
        <taxon>Stenosarchaea group</taxon>
        <taxon>Methanomicrobia</taxon>
        <taxon>Methanosarcinales</taxon>
        <taxon>Methanosarcinaceae</taxon>
        <taxon>Methanosarcina</taxon>
    </lineage>
</organism>
<dbReference type="Proteomes" id="UP000033058">
    <property type="component" value="Chromosome"/>
</dbReference>
<gene>
    <name evidence="2" type="ORF">MSMAW_1845</name>
</gene>
<evidence type="ECO:0000313" key="2">
    <source>
        <dbReference type="EMBL" id="AKB40836.1"/>
    </source>
</evidence>
<dbReference type="GeneID" id="24851560"/>
<dbReference type="HOGENOM" id="CLU_120866_1_0_2"/>
<sequence length="191" mass="21311">MKKLENYIPFSVPDNPSAREKPSGPANPKRFTVPDKPETDNPQKEVVVLGHCLLNPIARVKGAKPVIPIDAKGANVIQLPCPESMYLGIRRREITKDQLDHPAYRRFCREIFTPFADMLEDLAINGVSIRIIGVPKSPSCGVRITSVGGEPGKSKEFHHIHSQEPGVFMEEIMKELERRGVSFEIEDASTQ</sequence>